<gene>
    <name evidence="3" type="ORF">PAUS00366_LOCUS10899</name>
</gene>
<dbReference type="EMBL" id="HBIX01014913">
    <property type="protein sequence ID" value="CAE0718145.1"/>
    <property type="molecule type" value="Transcribed_RNA"/>
</dbReference>
<reference evidence="3" key="1">
    <citation type="submission" date="2021-01" db="EMBL/GenBank/DDBJ databases">
        <authorList>
            <person name="Corre E."/>
            <person name="Pelletier E."/>
            <person name="Niang G."/>
            <person name="Scheremetjew M."/>
            <person name="Finn R."/>
            <person name="Kale V."/>
            <person name="Holt S."/>
            <person name="Cochrane G."/>
            <person name="Meng A."/>
            <person name="Brown T."/>
            <person name="Cohen L."/>
        </authorList>
    </citation>
    <scope>NUCLEOTIDE SEQUENCE</scope>
    <source>
        <strain evidence="3">10249 10 AB</strain>
    </source>
</reference>
<sequence length="901" mass="98166">MEVMMGGACSMQRQERRNSGSSGHKNRCLGNGGSDSSRSRSPNRMCSRHAVVSAVPDDFISNLYPPEDNYILENNGLRSPKSLSKLCTDTLCRSLPYLDGALPPGLPQDIVDDVTSSLVKHSALNATTLRVLRNCELGTLVLNGCRGVTDEWLIPLNSSSVSTTSATPPLLPSPPLAPVVHRGETTNDGNTAMPVMNLDDACDGCHSFTSYGPTLAHSTHEVFYNAKLEASSHDDSAEEGASSCSTSSFVSASSTNFASATMSSTVSSTRKEDRVLTEESKSMKEINKSNADHHCDGDYAKESTKLASISCPQPDMNRHFGICITSNITLLDLRGSQRLTDKGLLQLSDLSSLEIAKLDNCHSIQGRGLIALARSCQLHTLSLANCRRLTDEAIINISHLISLEALSLDGCRCLTDRSLVAISNLVRIKKLDLSQCDLITDSGCKELEHCENIEELSLGWCRSITDQGIETLASQHGRSKNMRILSLARIPITNTGIQHVGKLISLEELDLNGCFNIGSQSLGNMLATLKNLTNLDVSYCPGILRSSWQGKIKSLKTLDVCYSAVRDSHIARLIDLPELEEINLDSCPIGDWSISHLADNDVVPNLLSLDLADTDLSDLGMIKIAKFKKLKRLSLFYCNLTNSSLRHLESLSSLEVLNLDSRDIGDNGLMHLWSLQNLKSLDIFSGRVTDRGCAHISKIKSLESLELCGGGISDEGCFALATLENLVTLNLSQNERITNRGAEALAALSKLKALNLSNTHVSSGALIHFSHLRNLKSLALYGCQDLEETNNGMLDRLQNGLPNLKCVRLHNGYDDAGVIVSPADDTDDEDLESNTEEAVYRYNVRHNRAIVDAVAEAIQDTTDSGDESDIEMEDAFDSEEEDDDDDDEDRDSDYSLSDHDV</sequence>
<dbReference type="InterPro" id="IPR057207">
    <property type="entry name" value="FBXL15_LRR"/>
</dbReference>
<dbReference type="InterPro" id="IPR006553">
    <property type="entry name" value="Leu-rich_rpt_Cys-con_subtyp"/>
</dbReference>
<dbReference type="GO" id="GO:0019005">
    <property type="term" value="C:SCF ubiquitin ligase complex"/>
    <property type="evidence" value="ECO:0007669"/>
    <property type="project" value="TreeGrafter"/>
</dbReference>
<feature type="compositionally biased region" description="Acidic residues" evidence="1">
    <location>
        <begin position="863"/>
        <end position="891"/>
    </location>
</feature>
<feature type="region of interest" description="Disordered" evidence="1">
    <location>
        <begin position="1"/>
        <end position="45"/>
    </location>
</feature>
<dbReference type="Pfam" id="PF13516">
    <property type="entry name" value="LRR_6"/>
    <property type="match status" value="3"/>
</dbReference>
<dbReference type="Gene3D" id="3.80.10.10">
    <property type="entry name" value="Ribonuclease Inhibitor"/>
    <property type="match status" value="6"/>
</dbReference>
<feature type="compositionally biased region" description="Basic and acidic residues" evidence="1">
    <location>
        <begin position="892"/>
        <end position="901"/>
    </location>
</feature>
<dbReference type="AlphaFoldDB" id="A0A7S4EK14"/>
<feature type="domain" description="F-box/LRR-repeat protein 15-like leucin rich repeat" evidence="2">
    <location>
        <begin position="376"/>
        <end position="546"/>
    </location>
</feature>
<protein>
    <recommendedName>
        <fullName evidence="2">F-box/LRR-repeat protein 15-like leucin rich repeat domain-containing protein</fullName>
    </recommendedName>
</protein>
<evidence type="ECO:0000259" key="2">
    <source>
        <dbReference type="Pfam" id="PF25372"/>
    </source>
</evidence>
<dbReference type="Pfam" id="PF25372">
    <property type="entry name" value="DUF7885"/>
    <property type="match status" value="1"/>
</dbReference>
<feature type="region of interest" description="Disordered" evidence="1">
    <location>
        <begin position="859"/>
        <end position="901"/>
    </location>
</feature>
<dbReference type="PANTHER" id="PTHR13318">
    <property type="entry name" value="PARTNER OF PAIRED, ISOFORM B-RELATED"/>
    <property type="match status" value="1"/>
</dbReference>
<dbReference type="InterPro" id="IPR032675">
    <property type="entry name" value="LRR_dom_sf"/>
</dbReference>
<evidence type="ECO:0000313" key="3">
    <source>
        <dbReference type="EMBL" id="CAE0718145.1"/>
    </source>
</evidence>
<dbReference type="InterPro" id="IPR001611">
    <property type="entry name" value="Leu-rich_rpt"/>
</dbReference>
<dbReference type="SMART" id="SM00367">
    <property type="entry name" value="LRR_CC"/>
    <property type="match status" value="13"/>
</dbReference>
<feature type="compositionally biased region" description="Low complexity" evidence="1">
    <location>
        <begin position="34"/>
        <end position="44"/>
    </location>
</feature>
<organism evidence="3">
    <name type="scientific">Pseudo-nitzschia australis</name>
    <dbReference type="NCBI Taxonomy" id="44445"/>
    <lineage>
        <taxon>Eukaryota</taxon>
        <taxon>Sar</taxon>
        <taxon>Stramenopiles</taxon>
        <taxon>Ochrophyta</taxon>
        <taxon>Bacillariophyta</taxon>
        <taxon>Bacillariophyceae</taxon>
        <taxon>Bacillariophycidae</taxon>
        <taxon>Bacillariales</taxon>
        <taxon>Bacillariaceae</taxon>
        <taxon>Pseudo-nitzschia</taxon>
    </lineage>
</organism>
<accession>A0A7S4EK14</accession>
<evidence type="ECO:0000256" key="1">
    <source>
        <dbReference type="SAM" id="MobiDB-lite"/>
    </source>
</evidence>
<dbReference type="GO" id="GO:0031146">
    <property type="term" value="P:SCF-dependent proteasomal ubiquitin-dependent protein catabolic process"/>
    <property type="evidence" value="ECO:0007669"/>
    <property type="project" value="TreeGrafter"/>
</dbReference>
<feature type="compositionally biased region" description="Basic and acidic residues" evidence="1">
    <location>
        <begin position="269"/>
        <end position="289"/>
    </location>
</feature>
<proteinExistence type="predicted"/>
<dbReference type="SUPFAM" id="SSF52047">
    <property type="entry name" value="RNI-like"/>
    <property type="match status" value="2"/>
</dbReference>
<name>A0A7S4EK14_9STRA</name>
<feature type="region of interest" description="Disordered" evidence="1">
    <location>
        <begin position="261"/>
        <end position="289"/>
    </location>
</feature>